<dbReference type="Gene3D" id="1.20.1560.10">
    <property type="entry name" value="ABC transporter type 1, transmembrane domain"/>
    <property type="match status" value="1"/>
</dbReference>
<keyword evidence="2" id="KW-0813">Transport</keyword>
<comment type="subcellular location">
    <subcellularLocation>
        <location evidence="1">Cell membrane</location>
        <topology evidence="1">Multi-pass membrane protein</topology>
    </subcellularLocation>
</comment>
<evidence type="ECO:0000256" key="3">
    <source>
        <dbReference type="ARBA" id="ARBA00022475"/>
    </source>
</evidence>
<dbReference type="InterPro" id="IPR036640">
    <property type="entry name" value="ABC1_TM_sf"/>
</dbReference>
<evidence type="ECO:0000256" key="9">
    <source>
        <dbReference type="SAM" id="Phobius"/>
    </source>
</evidence>
<dbReference type="InterPro" id="IPR017871">
    <property type="entry name" value="ABC_transporter-like_CS"/>
</dbReference>
<keyword evidence="6 12" id="KW-0067">ATP-binding</keyword>
<gene>
    <name evidence="12" type="ORF">H9948_07805</name>
</gene>
<dbReference type="GO" id="GO:0016887">
    <property type="term" value="F:ATP hydrolysis activity"/>
    <property type="evidence" value="ECO:0007669"/>
    <property type="project" value="InterPro"/>
</dbReference>
<evidence type="ECO:0000256" key="8">
    <source>
        <dbReference type="ARBA" id="ARBA00023136"/>
    </source>
</evidence>
<feature type="transmembrane region" description="Helical" evidence="9">
    <location>
        <begin position="140"/>
        <end position="161"/>
    </location>
</feature>
<reference evidence="12" key="2">
    <citation type="submission" date="2021-04" db="EMBL/GenBank/DDBJ databases">
        <authorList>
            <person name="Gilroy R."/>
        </authorList>
    </citation>
    <scope>NUCLEOTIDE SEQUENCE</scope>
    <source>
        <strain evidence="12">CHK171-505</strain>
    </source>
</reference>
<dbReference type="Gene3D" id="3.40.50.300">
    <property type="entry name" value="P-loop containing nucleotide triphosphate hydrolases"/>
    <property type="match status" value="1"/>
</dbReference>
<dbReference type="PROSITE" id="PS50893">
    <property type="entry name" value="ABC_TRANSPORTER_2"/>
    <property type="match status" value="1"/>
</dbReference>
<feature type="transmembrane region" description="Helical" evidence="9">
    <location>
        <begin position="66"/>
        <end position="89"/>
    </location>
</feature>
<evidence type="ECO:0000256" key="4">
    <source>
        <dbReference type="ARBA" id="ARBA00022692"/>
    </source>
</evidence>
<dbReference type="CDD" id="cd18541">
    <property type="entry name" value="ABC_6TM_TmrB_like"/>
    <property type="match status" value="1"/>
</dbReference>
<proteinExistence type="predicted"/>
<dbReference type="InterPro" id="IPR003439">
    <property type="entry name" value="ABC_transporter-like_ATP-bd"/>
</dbReference>
<dbReference type="PANTHER" id="PTHR43394:SF1">
    <property type="entry name" value="ATP-BINDING CASSETTE SUB-FAMILY B MEMBER 10, MITOCHONDRIAL"/>
    <property type="match status" value="1"/>
</dbReference>
<name>A0A9D2KZ28_9LACT</name>
<feature type="domain" description="ABC transmembrane type-1" evidence="11">
    <location>
        <begin position="26"/>
        <end position="310"/>
    </location>
</feature>
<dbReference type="GO" id="GO:0005524">
    <property type="term" value="F:ATP binding"/>
    <property type="evidence" value="ECO:0007669"/>
    <property type="project" value="UniProtKB-KW"/>
</dbReference>
<evidence type="ECO:0000256" key="5">
    <source>
        <dbReference type="ARBA" id="ARBA00022741"/>
    </source>
</evidence>
<dbReference type="PROSITE" id="PS50929">
    <property type="entry name" value="ABC_TM1F"/>
    <property type="match status" value="1"/>
</dbReference>
<dbReference type="GO" id="GO:0015421">
    <property type="term" value="F:ABC-type oligopeptide transporter activity"/>
    <property type="evidence" value="ECO:0007669"/>
    <property type="project" value="TreeGrafter"/>
</dbReference>
<evidence type="ECO:0000256" key="7">
    <source>
        <dbReference type="ARBA" id="ARBA00022989"/>
    </source>
</evidence>
<evidence type="ECO:0000256" key="2">
    <source>
        <dbReference type="ARBA" id="ARBA00022448"/>
    </source>
</evidence>
<feature type="transmembrane region" description="Helical" evidence="9">
    <location>
        <begin position="23"/>
        <end position="46"/>
    </location>
</feature>
<feature type="domain" description="ABC transporter" evidence="10">
    <location>
        <begin position="342"/>
        <end position="577"/>
    </location>
</feature>
<dbReference type="FunFam" id="3.40.50.300:FF:000221">
    <property type="entry name" value="Multidrug ABC transporter ATP-binding protein"/>
    <property type="match status" value="1"/>
</dbReference>
<dbReference type="Pfam" id="PF00664">
    <property type="entry name" value="ABC_membrane"/>
    <property type="match status" value="1"/>
</dbReference>
<dbReference type="EMBL" id="DWYW01000180">
    <property type="protein sequence ID" value="HJA90676.1"/>
    <property type="molecule type" value="Genomic_DNA"/>
</dbReference>
<feature type="transmembrane region" description="Helical" evidence="9">
    <location>
        <begin position="167"/>
        <end position="183"/>
    </location>
</feature>
<evidence type="ECO:0000259" key="11">
    <source>
        <dbReference type="PROSITE" id="PS50929"/>
    </source>
</evidence>
<sequence>MREVQVMFNVMFKLKDFFKENRFDYVVSLLTMIGSNGFSVFIPYIIGQLIDAIIKDELTGSALRLFGLLFLISLIGAYILEFIWSYYLFTGAAKLQAQMRSKLMDHFLKMRSSFYEKFRTGDLMARATQDVRSIADTAGYGMMVLMNATLFLAVIVLMMGLSVSWKLTFFSLLPLTILAYLFGKLGNIVEKRYTAAQDAFSSLNNDVLEVVDGIRVIRAYVKEDDYVEKFRQQTESMLAKNNRVADANALFSPLTKVTLSVSNLISFGYGAYLVSKGQLSVGDIVAFQMYLGMIVWPIMSIGELTNVLRQGSASMERVETVLSANDSMEADGSKVIETVDDITVHGLSFKYPSSQDVNLDQIDVVIPKGKTLGIVGKTGAGKTTFIRQLLRQYPLGSGDLMVGTEPILAYKGKTVQNLIGYVPQDHILFSKSVRDNIAFGKGSATDDEIMASIRIASFEDDLKKMAEGLDTMIGEKGVSISGGQKQRISIARALIKDPEILILDDSLSAVDAKTEQKIVENIKQLRSGKTTIISTHRLSAVKQADEIIVMEDGKIIERGSHDALISRKGWYYTQYLRQELKAGADE</sequence>
<dbReference type="SUPFAM" id="SSF90123">
    <property type="entry name" value="ABC transporter transmembrane region"/>
    <property type="match status" value="1"/>
</dbReference>
<dbReference type="AlphaFoldDB" id="A0A9D2KZ28"/>
<keyword evidence="8 9" id="KW-0472">Membrane</keyword>
<dbReference type="Proteomes" id="UP000886856">
    <property type="component" value="Unassembled WGS sequence"/>
</dbReference>
<dbReference type="GO" id="GO:0005886">
    <property type="term" value="C:plasma membrane"/>
    <property type="evidence" value="ECO:0007669"/>
    <property type="project" value="UniProtKB-SubCell"/>
</dbReference>
<dbReference type="Pfam" id="PF00005">
    <property type="entry name" value="ABC_tran"/>
    <property type="match status" value="1"/>
</dbReference>
<comment type="caution">
    <text evidence="12">The sequence shown here is derived from an EMBL/GenBank/DDBJ whole genome shotgun (WGS) entry which is preliminary data.</text>
</comment>
<accession>A0A9D2KZ28</accession>
<evidence type="ECO:0000256" key="1">
    <source>
        <dbReference type="ARBA" id="ARBA00004651"/>
    </source>
</evidence>
<reference evidence="12" key="1">
    <citation type="journal article" date="2021" name="PeerJ">
        <title>Extensive microbial diversity within the chicken gut microbiome revealed by metagenomics and culture.</title>
        <authorList>
            <person name="Gilroy R."/>
            <person name="Ravi A."/>
            <person name="Getino M."/>
            <person name="Pursley I."/>
            <person name="Horton D.L."/>
            <person name="Alikhan N.F."/>
            <person name="Baker D."/>
            <person name="Gharbi K."/>
            <person name="Hall N."/>
            <person name="Watson M."/>
            <person name="Adriaenssens E.M."/>
            <person name="Foster-Nyarko E."/>
            <person name="Jarju S."/>
            <person name="Secka A."/>
            <person name="Antonio M."/>
            <person name="Oren A."/>
            <person name="Chaudhuri R.R."/>
            <person name="La Ragione R."/>
            <person name="Hildebrand F."/>
            <person name="Pallen M.J."/>
        </authorList>
    </citation>
    <scope>NUCLEOTIDE SEQUENCE</scope>
    <source>
        <strain evidence="12">CHK171-505</strain>
    </source>
</reference>
<dbReference type="SUPFAM" id="SSF52540">
    <property type="entry name" value="P-loop containing nucleoside triphosphate hydrolases"/>
    <property type="match status" value="1"/>
</dbReference>
<evidence type="ECO:0000313" key="13">
    <source>
        <dbReference type="Proteomes" id="UP000886856"/>
    </source>
</evidence>
<dbReference type="InterPro" id="IPR027417">
    <property type="entry name" value="P-loop_NTPase"/>
</dbReference>
<dbReference type="InterPro" id="IPR003593">
    <property type="entry name" value="AAA+_ATPase"/>
</dbReference>
<evidence type="ECO:0000313" key="12">
    <source>
        <dbReference type="EMBL" id="HJA90676.1"/>
    </source>
</evidence>
<evidence type="ECO:0000256" key="6">
    <source>
        <dbReference type="ARBA" id="ARBA00022840"/>
    </source>
</evidence>
<dbReference type="InterPro" id="IPR011527">
    <property type="entry name" value="ABC1_TM_dom"/>
</dbReference>
<dbReference type="FunFam" id="1.20.1560.10:FF:000011">
    <property type="entry name" value="Multidrug ABC transporter ATP-binding protein"/>
    <property type="match status" value="1"/>
</dbReference>
<dbReference type="PROSITE" id="PS00211">
    <property type="entry name" value="ABC_TRANSPORTER_1"/>
    <property type="match status" value="1"/>
</dbReference>
<evidence type="ECO:0000259" key="10">
    <source>
        <dbReference type="PROSITE" id="PS50893"/>
    </source>
</evidence>
<organism evidence="12 13">
    <name type="scientific">Candidatus Jeotgalibaca merdavium</name>
    <dbReference type="NCBI Taxonomy" id="2838627"/>
    <lineage>
        <taxon>Bacteria</taxon>
        <taxon>Bacillati</taxon>
        <taxon>Bacillota</taxon>
        <taxon>Bacilli</taxon>
        <taxon>Lactobacillales</taxon>
        <taxon>Carnobacteriaceae</taxon>
        <taxon>Jeotgalibaca</taxon>
    </lineage>
</organism>
<dbReference type="PANTHER" id="PTHR43394">
    <property type="entry name" value="ATP-DEPENDENT PERMEASE MDL1, MITOCHONDRIAL"/>
    <property type="match status" value="1"/>
</dbReference>
<keyword evidence="3" id="KW-1003">Cell membrane</keyword>
<dbReference type="SMART" id="SM00382">
    <property type="entry name" value="AAA"/>
    <property type="match status" value="1"/>
</dbReference>
<keyword evidence="5" id="KW-0547">Nucleotide-binding</keyword>
<dbReference type="InterPro" id="IPR039421">
    <property type="entry name" value="Type_1_exporter"/>
</dbReference>
<keyword evidence="7 9" id="KW-1133">Transmembrane helix</keyword>
<keyword evidence="4 9" id="KW-0812">Transmembrane</keyword>
<protein>
    <submittedName>
        <fullName evidence="12">ABC transporter ATP-binding protein/permease</fullName>
    </submittedName>
</protein>